<gene>
    <name evidence="2" type="ORF">BDV96DRAFT_615724</name>
</gene>
<dbReference type="EMBL" id="ML977341">
    <property type="protein sequence ID" value="KAF2109797.1"/>
    <property type="molecule type" value="Genomic_DNA"/>
</dbReference>
<protein>
    <recommendedName>
        <fullName evidence="4">GDSL lipase/esterase</fullName>
    </recommendedName>
</protein>
<keyword evidence="1" id="KW-0378">Hydrolase</keyword>
<evidence type="ECO:0000313" key="3">
    <source>
        <dbReference type="Proteomes" id="UP000799770"/>
    </source>
</evidence>
<dbReference type="InterPro" id="IPR051058">
    <property type="entry name" value="GDSL_Est/Lipase"/>
</dbReference>
<dbReference type="PANTHER" id="PTHR45648">
    <property type="entry name" value="GDSL LIPASE/ACYLHYDROLASE FAMILY PROTEIN (AFU_ORTHOLOGUE AFUA_4G14700)"/>
    <property type="match status" value="1"/>
</dbReference>
<evidence type="ECO:0000313" key="2">
    <source>
        <dbReference type="EMBL" id="KAF2109797.1"/>
    </source>
</evidence>
<sequence length="297" mass="33513">MLDKIALAAVLDSYVFCTLWDLGRFTTLVAFGDSYTDDNRFNYFDAHNYTPPPIGWAGSADYDTSNGRPNLYNYAVNGAECSDEITPRTAAPRFNFPTVKEYEIPAYIADSEYTEPNGKQFLNAPQDETLERLYDSGARYFVVFNAAPLNLASLYGLPRKKGKVVSLYWPDKPSNTTEISYRMMEQTVTVNAIYQYRTPFVAEVGKTFNGAKFAVFDVHSLMTNIYNNPSAYLNGTAPLNVAVPVRDCTPEVCITNESPDSHMWWDDLHPSEQTQRVIAREFVSVIEGKSQYASYWG</sequence>
<proteinExistence type="predicted"/>
<dbReference type="Proteomes" id="UP000799770">
    <property type="component" value="Unassembled WGS sequence"/>
</dbReference>
<dbReference type="Gene3D" id="3.40.50.1110">
    <property type="entry name" value="SGNH hydrolase"/>
    <property type="match status" value="2"/>
</dbReference>
<dbReference type="SUPFAM" id="SSF52266">
    <property type="entry name" value="SGNH hydrolase"/>
    <property type="match status" value="1"/>
</dbReference>
<organism evidence="2 3">
    <name type="scientific">Lophiotrema nucula</name>
    <dbReference type="NCBI Taxonomy" id="690887"/>
    <lineage>
        <taxon>Eukaryota</taxon>
        <taxon>Fungi</taxon>
        <taxon>Dikarya</taxon>
        <taxon>Ascomycota</taxon>
        <taxon>Pezizomycotina</taxon>
        <taxon>Dothideomycetes</taxon>
        <taxon>Pleosporomycetidae</taxon>
        <taxon>Pleosporales</taxon>
        <taxon>Lophiotremataceae</taxon>
        <taxon>Lophiotrema</taxon>
    </lineage>
</organism>
<accession>A0A6A5YTG1</accession>
<dbReference type="AlphaFoldDB" id="A0A6A5YTG1"/>
<dbReference type="GO" id="GO:0016788">
    <property type="term" value="F:hydrolase activity, acting on ester bonds"/>
    <property type="evidence" value="ECO:0007669"/>
    <property type="project" value="InterPro"/>
</dbReference>
<dbReference type="InterPro" id="IPR036514">
    <property type="entry name" value="SGNH_hydro_sf"/>
</dbReference>
<reference evidence="2" key="1">
    <citation type="journal article" date="2020" name="Stud. Mycol.">
        <title>101 Dothideomycetes genomes: a test case for predicting lifestyles and emergence of pathogens.</title>
        <authorList>
            <person name="Haridas S."/>
            <person name="Albert R."/>
            <person name="Binder M."/>
            <person name="Bloem J."/>
            <person name="Labutti K."/>
            <person name="Salamov A."/>
            <person name="Andreopoulos B."/>
            <person name="Baker S."/>
            <person name="Barry K."/>
            <person name="Bills G."/>
            <person name="Bluhm B."/>
            <person name="Cannon C."/>
            <person name="Castanera R."/>
            <person name="Culley D."/>
            <person name="Daum C."/>
            <person name="Ezra D."/>
            <person name="Gonzalez J."/>
            <person name="Henrissat B."/>
            <person name="Kuo A."/>
            <person name="Liang C."/>
            <person name="Lipzen A."/>
            <person name="Lutzoni F."/>
            <person name="Magnuson J."/>
            <person name="Mondo S."/>
            <person name="Nolan M."/>
            <person name="Ohm R."/>
            <person name="Pangilinan J."/>
            <person name="Park H.-J."/>
            <person name="Ramirez L."/>
            <person name="Alfaro M."/>
            <person name="Sun H."/>
            <person name="Tritt A."/>
            <person name="Yoshinaga Y."/>
            <person name="Zwiers L.-H."/>
            <person name="Turgeon B."/>
            <person name="Goodwin S."/>
            <person name="Spatafora J."/>
            <person name="Crous P."/>
            <person name="Grigoriev I."/>
        </authorList>
    </citation>
    <scope>NUCLEOTIDE SEQUENCE</scope>
    <source>
        <strain evidence="2">CBS 627.86</strain>
    </source>
</reference>
<name>A0A6A5YTG1_9PLEO</name>
<dbReference type="PANTHER" id="PTHR45648:SF22">
    <property type="entry name" value="GDSL LIPASE_ACYLHYDROLASE FAMILY PROTEIN (AFU_ORTHOLOGUE AFUA_4G14700)"/>
    <property type="match status" value="1"/>
</dbReference>
<keyword evidence="3" id="KW-1185">Reference proteome</keyword>
<dbReference type="Pfam" id="PF00657">
    <property type="entry name" value="Lipase_GDSL"/>
    <property type="match status" value="1"/>
</dbReference>
<dbReference type="OrthoDB" id="1600564at2759"/>
<evidence type="ECO:0000256" key="1">
    <source>
        <dbReference type="ARBA" id="ARBA00022801"/>
    </source>
</evidence>
<evidence type="ECO:0008006" key="4">
    <source>
        <dbReference type="Google" id="ProtNLM"/>
    </source>
</evidence>
<dbReference type="InterPro" id="IPR001087">
    <property type="entry name" value="GDSL"/>
</dbReference>